<feature type="region of interest" description="Disordered" evidence="4">
    <location>
        <begin position="60"/>
        <end position="155"/>
    </location>
</feature>
<gene>
    <name evidence="6" type="ORF">CCMA1212_007632</name>
</gene>
<proteinExistence type="predicted"/>
<dbReference type="PROSITE" id="PS50048">
    <property type="entry name" value="ZN2_CY6_FUNGAL_2"/>
    <property type="match status" value="1"/>
</dbReference>
<dbReference type="Gene3D" id="4.10.240.10">
    <property type="entry name" value="Zn(2)-C6 fungal-type DNA-binding domain"/>
    <property type="match status" value="1"/>
</dbReference>
<organism evidence="6 7">
    <name type="scientific">Trichoderma ghanense</name>
    <dbReference type="NCBI Taxonomy" id="65468"/>
    <lineage>
        <taxon>Eukaryota</taxon>
        <taxon>Fungi</taxon>
        <taxon>Dikarya</taxon>
        <taxon>Ascomycota</taxon>
        <taxon>Pezizomycotina</taxon>
        <taxon>Sordariomycetes</taxon>
        <taxon>Hypocreomycetidae</taxon>
        <taxon>Hypocreales</taxon>
        <taxon>Hypocreaceae</taxon>
        <taxon>Trichoderma</taxon>
    </lineage>
</organism>
<dbReference type="CDD" id="cd00067">
    <property type="entry name" value="GAL4"/>
    <property type="match status" value="1"/>
</dbReference>
<dbReference type="InterPro" id="IPR007219">
    <property type="entry name" value="XnlR_reg_dom"/>
</dbReference>
<keyword evidence="7" id="KW-1185">Reference proteome</keyword>
<evidence type="ECO:0000256" key="4">
    <source>
        <dbReference type="SAM" id="MobiDB-lite"/>
    </source>
</evidence>
<feature type="region of interest" description="Disordered" evidence="4">
    <location>
        <begin position="986"/>
        <end position="1041"/>
    </location>
</feature>
<comment type="subcellular location">
    <subcellularLocation>
        <location evidence="1">Nucleus</location>
    </subcellularLocation>
</comment>
<sequence length="1041" mass="114207">MDGQPRSRGGAMDSLQQPVQRFKTSCTECQRRKQKCNRIYPCLHCKNRSTQRECRFIEKSATKASERSQARAATAAETAANVTAKGRGAGSKRRYDSSDDSDSDCDSESDLDMDGEKGSIRPDSAGVNPDGLNGQAAGQSNKSQGTPTGKTVHEVGRDLSRTAECLGRSPEAGTRGLLGIDVALIDSLIISFFRNVNPHYGILHRHDFSREYDRWWKRRDRNYALPIPLTCLLLMMCACACQHLPVDYQARLERMLNASCQDRTETYHYHARCLHGVAPVGRYHRNNVLWLLHSVYWYKAEAMFTECCHVFNTAVREAQELGFDSEKDADILPNFELEMRRRAWCVIDSQIASGLFRQTLLDHSKCRAGRPSLTLEPDGQFSPLLHMVMQSELVHQLAERFSAPSNVKTHEQLMEYKGMVDDWMMSFPPIFALVNPDKSNDKEQVWIEYHRHYNYTMGYMMLLNPFRPYMKETYTDQTSEEMLELRRVVIDLTLLLVKVLDNWLKFLTFRDGRFHFIIFSLVDTATVLSNVVVNDKTGTVPRRDDIYRAAKLALVLQRKLLFLSESAKVAFRIVQKLVRRMFRGTPPGYLASLDADDGSDGGDAHEVLPAPNQVSDRGALMSVTNINPEDPVAPDLWGQLAIEAPIEGVAVTGSQHAPDDAGLVTSGPHHGITAPCQCTECIQLATRPPYQMIVPPVVPAIDASSTTSVAAGYTEPTFSYDADVAPPEYISPTSLQIATVTSPTYAATTPLNLLATTPAYVETMFPEHNPLVLSDEASFAPPVDATTASWDYTASSSCVADTPLYIEPALDHHIHSASSGFAAAPSSTEVTDFATHFTAGAYPDYTAATPIYVEPALLSTYNIIPASGHLAVPSLVNVGATSTHSPMLLPDTSTTYSVSTPPILLTYYADAGLYATPESFYDSSAYESSALQPSSAGYAPSASHTSPGSHTSFEGYNHPTIVYDTPTSCTASSLFDTSAFLASPGSYTSPESHAVTEVQPDAISAEEVVPGASADNKNDVGSLHNTPPYTTPPKDTGHSDV</sequence>
<dbReference type="RefSeq" id="XP_073556593.1">
    <property type="nucleotide sequence ID" value="XM_073704796.1"/>
</dbReference>
<evidence type="ECO:0000313" key="7">
    <source>
        <dbReference type="Proteomes" id="UP001642720"/>
    </source>
</evidence>
<dbReference type="InterPro" id="IPR050613">
    <property type="entry name" value="Sec_Metabolite_Reg"/>
</dbReference>
<comment type="caution">
    <text evidence="6">The sequence shown here is derived from an EMBL/GenBank/DDBJ whole genome shotgun (WGS) entry which is preliminary data.</text>
</comment>
<keyword evidence="2" id="KW-0479">Metal-binding</keyword>
<evidence type="ECO:0000313" key="6">
    <source>
        <dbReference type="EMBL" id="TFB00392.1"/>
    </source>
</evidence>
<dbReference type="Pfam" id="PF04082">
    <property type="entry name" value="Fungal_trans"/>
    <property type="match status" value="1"/>
</dbReference>
<feature type="compositionally biased region" description="Basic and acidic residues" evidence="4">
    <location>
        <begin position="60"/>
        <end position="69"/>
    </location>
</feature>
<dbReference type="EMBL" id="PPTA01000011">
    <property type="protein sequence ID" value="TFB00392.1"/>
    <property type="molecule type" value="Genomic_DNA"/>
</dbReference>
<evidence type="ECO:0000256" key="2">
    <source>
        <dbReference type="ARBA" id="ARBA00022723"/>
    </source>
</evidence>
<protein>
    <recommendedName>
        <fullName evidence="5">Zn(2)-C6 fungal-type domain-containing protein</fullName>
    </recommendedName>
</protein>
<evidence type="ECO:0000256" key="3">
    <source>
        <dbReference type="ARBA" id="ARBA00023242"/>
    </source>
</evidence>
<evidence type="ECO:0000259" key="5">
    <source>
        <dbReference type="PROSITE" id="PS50048"/>
    </source>
</evidence>
<evidence type="ECO:0000256" key="1">
    <source>
        <dbReference type="ARBA" id="ARBA00004123"/>
    </source>
</evidence>
<dbReference type="Proteomes" id="UP001642720">
    <property type="component" value="Unassembled WGS sequence"/>
</dbReference>
<dbReference type="CDD" id="cd12148">
    <property type="entry name" value="fungal_TF_MHR"/>
    <property type="match status" value="1"/>
</dbReference>
<dbReference type="SMART" id="SM00066">
    <property type="entry name" value="GAL4"/>
    <property type="match status" value="1"/>
</dbReference>
<dbReference type="InterPro" id="IPR036864">
    <property type="entry name" value="Zn2-C6_fun-type_DNA-bd_sf"/>
</dbReference>
<reference evidence="6 7" key="1">
    <citation type="submission" date="2018-01" db="EMBL/GenBank/DDBJ databases">
        <title>Genome characterization of the sugarcane-associated fungus Trichoderma ghanense CCMA-1212 and their application in lignocelulose bioconversion.</title>
        <authorList>
            <person name="Steindorff A.S."/>
            <person name="Mendes T.D."/>
            <person name="Vilela E.S.D."/>
            <person name="Rodrigues D.S."/>
            <person name="Formighieri E.F."/>
            <person name="Melo I.S."/>
            <person name="Favaro L.C.L."/>
        </authorList>
    </citation>
    <scope>NUCLEOTIDE SEQUENCE [LARGE SCALE GENOMIC DNA]</scope>
    <source>
        <strain evidence="6 7">CCMA-1212</strain>
    </source>
</reference>
<dbReference type="PANTHER" id="PTHR31001">
    <property type="entry name" value="UNCHARACTERIZED TRANSCRIPTIONAL REGULATORY PROTEIN"/>
    <property type="match status" value="1"/>
</dbReference>
<feature type="compositionally biased region" description="Polar residues" evidence="4">
    <location>
        <begin position="136"/>
        <end position="149"/>
    </location>
</feature>
<dbReference type="InterPro" id="IPR001138">
    <property type="entry name" value="Zn2Cys6_DnaBD"/>
</dbReference>
<accession>A0ABY2GYL3</accession>
<dbReference type="SUPFAM" id="SSF57701">
    <property type="entry name" value="Zn2/Cys6 DNA-binding domain"/>
    <property type="match status" value="1"/>
</dbReference>
<dbReference type="GeneID" id="300579246"/>
<keyword evidence="3" id="KW-0539">Nucleus</keyword>
<feature type="domain" description="Zn(2)-C6 fungal-type" evidence="5">
    <location>
        <begin position="25"/>
        <end position="56"/>
    </location>
</feature>
<dbReference type="PANTHER" id="PTHR31001:SF84">
    <property type="entry name" value="FUNGAL SPECIFIC TRANSCRIPTION FACTOR"/>
    <property type="match status" value="1"/>
</dbReference>
<feature type="compositionally biased region" description="Low complexity" evidence="4">
    <location>
        <begin position="70"/>
        <end position="80"/>
    </location>
</feature>
<feature type="compositionally biased region" description="Acidic residues" evidence="4">
    <location>
        <begin position="98"/>
        <end position="113"/>
    </location>
</feature>
<name>A0ABY2GYL3_9HYPO</name>